<dbReference type="AlphaFoldDB" id="A0A7Z2J7X2"/>
<dbReference type="KEGG" id="pacp:FAZ97_08990"/>
<keyword evidence="1" id="KW-0472">Membrane</keyword>
<keyword evidence="1" id="KW-0812">Transmembrane</keyword>
<feature type="transmembrane region" description="Helical" evidence="1">
    <location>
        <begin position="78"/>
        <end position="103"/>
    </location>
</feature>
<dbReference type="Proteomes" id="UP000434209">
    <property type="component" value="Chromosome 1"/>
</dbReference>
<feature type="transmembrane region" description="Helical" evidence="1">
    <location>
        <begin position="48"/>
        <end position="66"/>
    </location>
</feature>
<keyword evidence="3" id="KW-1185">Reference proteome</keyword>
<evidence type="ECO:0000256" key="1">
    <source>
        <dbReference type="SAM" id="Phobius"/>
    </source>
</evidence>
<keyword evidence="1" id="KW-1133">Transmembrane helix</keyword>
<dbReference type="EMBL" id="CP046909">
    <property type="protein sequence ID" value="QGZ55042.1"/>
    <property type="molecule type" value="Genomic_DNA"/>
</dbReference>
<organism evidence="2 3">
    <name type="scientific">Paraburkholderia acidiphila</name>
    <dbReference type="NCBI Taxonomy" id="2571747"/>
    <lineage>
        <taxon>Bacteria</taxon>
        <taxon>Pseudomonadati</taxon>
        <taxon>Pseudomonadota</taxon>
        <taxon>Betaproteobacteria</taxon>
        <taxon>Burkholderiales</taxon>
        <taxon>Burkholderiaceae</taxon>
        <taxon>Paraburkholderia</taxon>
    </lineage>
</organism>
<evidence type="ECO:0000313" key="2">
    <source>
        <dbReference type="EMBL" id="QGZ55042.1"/>
    </source>
</evidence>
<protein>
    <submittedName>
        <fullName evidence="2">Uncharacterized protein</fullName>
    </submittedName>
</protein>
<gene>
    <name evidence="2" type="ORF">FAZ97_08990</name>
</gene>
<accession>A0A7Z2J7X2</accession>
<dbReference type="RefSeq" id="WP_158758130.1">
    <property type="nucleotide sequence ID" value="NZ_CP046909.1"/>
</dbReference>
<evidence type="ECO:0000313" key="3">
    <source>
        <dbReference type="Proteomes" id="UP000434209"/>
    </source>
</evidence>
<reference evidence="2 3" key="1">
    <citation type="submission" date="2019-12" db="EMBL/GenBank/DDBJ databases">
        <title>Paraburkholderia acidiphila 7Q-K02 sp. nov and Paraburkholderia acidisoli DHF22 sp. nov., two strains isolated from forest soil.</title>
        <authorList>
            <person name="Gao Z."/>
            <person name="Qiu L."/>
        </authorList>
    </citation>
    <scope>NUCLEOTIDE SEQUENCE [LARGE SCALE GENOMIC DNA]</scope>
    <source>
        <strain evidence="2 3">7Q-K02</strain>
    </source>
</reference>
<sequence>MTKAQDEFREGTNRMGKLMLSIPAVCFASFLVIANLKSPLGTDAYIATRYFAVGIPVTIGYSMVLLRRPKTGNLIGWVYRTVYWGLVSAGSAGIVCCMLGLYWLFRHVSHEAASLFLLATLATYFVVAAVWFAQALIINDEARRERAIDDSRGDRVLRLPGDTNE</sequence>
<feature type="transmembrane region" description="Helical" evidence="1">
    <location>
        <begin position="115"/>
        <end position="138"/>
    </location>
</feature>
<proteinExistence type="predicted"/>
<name>A0A7Z2J7X2_9BURK</name>
<feature type="transmembrane region" description="Helical" evidence="1">
    <location>
        <begin position="18"/>
        <end position="36"/>
    </location>
</feature>